<organism evidence="3 4">
    <name type="scientific">Parasutterella excrementihominis</name>
    <dbReference type="NCBI Taxonomy" id="487175"/>
    <lineage>
        <taxon>Bacteria</taxon>
        <taxon>Pseudomonadati</taxon>
        <taxon>Pseudomonadota</taxon>
        <taxon>Betaproteobacteria</taxon>
        <taxon>Burkholderiales</taxon>
        <taxon>Sutterellaceae</taxon>
        <taxon>Parasutterella</taxon>
    </lineage>
</organism>
<gene>
    <name evidence="3" type="ORF">GMD42_09940</name>
</gene>
<dbReference type="AlphaFoldDB" id="A0A6L6N0R0"/>
<dbReference type="GO" id="GO:0006508">
    <property type="term" value="P:proteolysis"/>
    <property type="evidence" value="ECO:0007669"/>
    <property type="project" value="InterPro"/>
</dbReference>
<proteinExistence type="predicted"/>
<reference evidence="3 4" key="1">
    <citation type="journal article" date="2019" name="Nat. Med.">
        <title>A library of human gut bacterial isolates paired with longitudinal multiomics data enables mechanistic microbiome research.</title>
        <authorList>
            <person name="Poyet M."/>
            <person name="Groussin M."/>
            <person name="Gibbons S.M."/>
            <person name="Avila-Pacheco J."/>
            <person name="Jiang X."/>
            <person name="Kearney S.M."/>
            <person name="Perrotta A.R."/>
            <person name="Berdy B."/>
            <person name="Zhao S."/>
            <person name="Lieberman T.D."/>
            <person name="Swanson P.K."/>
            <person name="Smith M."/>
            <person name="Roesemann S."/>
            <person name="Alexander J.E."/>
            <person name="Rich S.A."/>
            <person name="Livny J."/>
            <person name="Vlamakis H."/>
            <person name="Clish C."/>
            <person name="Bullock K."/>
            <person name="Deik A."/>
            <person name="Scott J."/>
            <person name="Pierce K.A."/>
            <person name="Xavier R.J."/>
            <person name="Alm E.J."/>
        </authorList>
    </citation>
    <scope>NUCLEOTIDE SEQUENCE [LARGE SCALE GENOMIC DNA]</scope>
    <source>
        <strain evidence="3 4">BIOML-A2</strain>
    </source>
</reference>
<evidence type="ECO:0000256" key="1">
    <source>
        <dbReference type="SAM" id="MobiDB-lite"/>
    </source>
</evidence>
<dbReference type="Proteomes" id="UP000462362">
    <property type="component" value="Unassembled WGS sequence"/>
</dbReference>
<dbReference type="RefSeq" id="WP_149879661.1">
    <property type="nucleotide sequence ID" value="NZ_WNCA01000063.1"/>
</dbReference>
<evidence type="ECO:0000313" key="4">
    <source>
        <dbReference type="Proteomes" id="UP000462362"/>
    </source>
</evidence>
<sequence>MQNKKELMAFKPTNPHIPSKGKKINITKPHFPSSTTQAERLGPTFKYLRDVMDRKVVMQQDMQGVDPEFVLVFEVVGSVSNFVKAAKNAGMEWMFERDWQVDSDEDFYTVRDDGTHKASKIASKLYMVLTNKQAMQQKLSLWRIYTGKGNEKFPRGLTPFREVFAQLKKIRKWDRTDRFEETGVVEIWKELLESKPSSIKFEIELWYRKSLEKREESQEVITKILGQYHGKVVHSSVYPEIGFHGLIAECPADEVQRMIDEQNHELLNAEQIMTIRASGQTIAKIDIDNTAFDDQYERPSDLGRLPTEPPVIALLDGVPLANHELLKNRINLYDPEDFESSYQVSNRSHGTAMASLIIHGDLHKPLPPLESLLYVRPIMKPNNRGGESVPEDRFFADVLHKALKEIGEESQLKSIKVVNLSIGNRNRPFIHELSPEAKMIDWLSEKYNLLVIISSGNNSRNITLPMLYGKYAKLSNEEKLKEIYKNIWEDQSSMRILSPAESINGICVGASHFDYSNPKKYFSLHDPIFSGYPSHYSCFGGGYKGSIKPDLIMSGGKQLFNVMDVSCMQAKLSPNFQSSTNSPGQLSASCTNGLKGCIGTQGTSNSAALASRFCAEFLKNLRKSHGLDVPPEYESVAIKAMLVHCCSWGGIGKTLHDKFVPQLPRLRKKEVLKWIGYGYPNPEISFFCTDQRVTLVGYGELPNGMQSEFNFPLPSCLISKAVSKRLTITLAWLSPIAPCNQDYRLAKLSFRTKSSLIAKDISDSDERAAKRGTVQHEVFVGKQASTYLSGTNLEIVVSCKKEERLTYPVKYVLMATLEVSPEVSLPIYEEIKSSLAQQVEPLKV</sequence>
<dbReference type="CDD" id="cd04847">
    <property type="entry name" value="Peptidases_S8_Subtilisin_like_2"/>
    <property type="match status" value="1"/>
</dbReference>
<dbReference type="Pfam" id="PF00082">
    <property type="entry name" value="Peptidase_S8"/>
    <property type="match status" value="1"/>
</dbReference>
<dbReference type="EMBL" id="WNCL01000035">
    <property type="protein sequence ID" value="MTU43926.1"/>
    <property type="molecule type" value="Genomic_DNA"/>
</dbReference>
<dbReference type="SUPFAM" id="SSF52743">
    <property type="entry name" value="Subtilisin-like"/>
    <property type="match status" value="1"/>
</dbReference>
<feature type="domain" description="Peptidase S8/S53" evidence="2">
    <location>
        <begin position="311"/>
        <end position="645"/>
    </location>
</feature>
<dbReference type="GO" id="GO:0004252">
    <property type="term" value="F:serine-type endopeptidase activity"/>
    <property type="evidence" value="ECO:0007669"/>
    <property type="project" value="InterPro"/>
</dbReference>
<evidence type="ECO:0000259" key="2">
    <source>
        <dbReference type="Pfam" id="PF00082"/>
    </source>
</evidence>
<protein>
    <submittedName>
        <fullName evidence="3">S8 family serine peptidase</fullName>
    </submittedName>
</protein>
<feature type="region of interest" description="Disordered" evidence="1">
    <location>
        <begin position="11"/>
        <end position="36"/>
    </location>
</feature>
<dbReference type="Gene3D" id="3.40.50.200">
    <property type="entry name" value="Peptidase S8/S53 domain"/>
    <property type="match status" value="1"/>
</dbReference>
<evidence type="ECO:0000313" key="3">
    <source>
        <dbReference type="EMBL" id="MTU43926.1"/>
    </source>
</evidence>
<accession>A0A6L6N0R0</accession>
<dbReference type="InterPro" id="IPR000209">
    <property type="entry name" value="Peptidase_S8/S53_dom"/>
</dbReference>
<dbReference type="InterPro" id="IPR034074">
    <property type="entry name" value="Y4bN_pept_dom"/>
</dbReference>
<comment type="caution">
    <text evidence="3">The sequence shown here is derived from an EMBL/GenBank/DDBJ whole genome shotgun (WGS) entry which is preliminary data.</text>
</comment>
<name>A0A6L6N0R0_9BURK</name>
<dbReference type="InterPro" id="IPR036852">
    <property type="entry name" value="Peptidase_S8/S53_dom_sf"/>
</dbReference>